<dbReference type="Proteomes" id="UP000195152">
    <property type="component" value="Unassembled WGS sequence"/>
</dbReference>
<feature type="domain" description="HEPN AbiU2-like" evidence="1">
    <location>
        <begin position="15"/>
        <end position="190"/>
    </location>
</feature>
<accession>A0A242WCJ5</accession>
<comment type="caution">
    <text evidence="2">The sequence shown here is derived from an EMBL/GenBank/DDBJ whole genome shotgun (WGS) entry which is preliminary data.</text>
</comment>
<protein>
    <recommendedName>
        <fullName evidence="1">HEPN AbiU2-like domain-containing protein</fullName>
    </recommendedName>
</protein>
<dbReference type="InterPro" id="IPR040704">
    <property type="entry name" value="HEPN_AbiU2"/>
</dbReference>
<proteinExistence type="predicted"/>
<dbReference type="AlphaFoldDB" id="A0A242WCJ5"/>
<evidence type="ECO:0000313" key="3">
    <source>
        <dbReference type="Proteomes" id="UP000195152"/>
    </source>
</evidence>
<evidence type="ECO:0000259" key="1">
    <source>
        <dbReference type="Pfam" id="PF18734"/>
    </source>
</evidence>
<name>A0A242WCJ5_BACTU</name>
<dbReference type="Pfam" id="PF18734">
    <property type="entry name" value="HEPN_AbiU2"/>
    <property type="match status" value="1"/>
</dbReference>
<reference evidence="2 3" key="1">
    <citation type="submission" date="2016-10" db="EMBL/GenBank/DDBJ databases">
        <title>Comparative genomics of Bacillus thuringiensis reveals a path to pathogens against multiple invertebrate hosts.</title>
        <authorList>
            <person name="Zheng J."/>
            <person name="Gao Q."/>
            <person name="Liu H."/>
            <person name="Peng D."/>
            <person name="Ruan L."/>
            <person name="Sun M."/>
        </authorList>
    </citation>
    <scope>NUCLEOTIDE SEQUENCE [LARGE SCALE GENOMIC DNA]</scope>
    <source>
        <strain evidence="2">BGSC 4AC1</strain>
    </source>
</reference>
<dbReference type="EMBL" id="NFCF01000055">
    <property type="protein sequence ID" value="OTW51988.1"/>
    <property type="molecule type" value="Genomic_DNA"/>
</dbReference>
<organism evidence="2 3">
    <name type="scientific">Bacillus thuringiensis serovar mexicanensis</name>
    <dbReference type="NCBI Taxonomy" id="180868"/>
    <lineage>
        <taxon>Bacteria</taxon>
        <taxon>Bacillati</taxon>
        <taxon>Bacillota</taxon>
        <taxon>Bacilli</taxon>
        <taxon>Bacillales</taxon>
        <taxon>Bacillaceae</taxon>
        <taxon>Bacillus</taxon>
        <taxon>Bacillus cereus group</taxon>
    </lineage>
</organism>
<dbReference type="RefSeq" id="WP_003290330.1">
    <property type="nucleotide sequence ID" value="NZ_NFCF01000055.1"/>
</dbReference>
<gene>
    <name evidence="2" type="ORF">BK699_06045</name>
</gene>
<sequence length="226" mass="27003">MNRKDKYRGDVMTEEQLLELAEEIYQQSFEANTFYEIMMQIEREQMEYFDEIRVSPAFYSYIYNSLVVSTFAVVSKLYDKTTHRNVISVKKLLDRCIEYKDFSTELTVGEPTPEDFFKSQKQEYERFEKNNSLDSLYTQRDKIYSHNTKQAMRNMDKLIEENPLRREQIKQFIDFSLELSRAVIVYLTGTLKASSPSNISDLKHTLRLVRLGNEYKETYNSKELRE</sequence>
<evidence type="ECO:0000313" key="2">
    <source>
        <dbReference type="EMBL" id="OTW51988.1"/>
    </source>
</evidence>